<dbReference type="PROSITE" id="PS50853">
    <property type="entry name" value="FN3"/>
    <property type="match status" value="1"/>
</dbReference>
<evidence type="ECO:0000259" key="13">
    <source>
        <dbReference type="PROSITE" id="PS50853"/>
    </source>
</evidence>
<evidence type="ECO:0000313" key="15">
    <source>
        <dbReference type="Proteomes" id="UP001458880"/>
    </source>
</evidence>
<dbReference type="CDD" id="cd00063">
    <property type="entry name" value="FN3"/>
    <property type="match status" value="1"/>
</dbReference>
<proteinExistence type="inferred from homology"/>
<dbReference type="EC" id="3.1.3.48" evidence="3"/>
<dbReference type="Gene3D" id="3.90.190.10">
    <property type="entry name" value="Protein tyrosine phosphatase superfamily"/>
    <property type="match status" value="2"/>
</dbReference>
<name>A0AAW1MRJ7_POPJA</name>
<dbReference type="Gene3D" id="2.60.40.10">
    <property type="entry name" value="Immunoglobulins"/>
    <property type="match status" value="1"/>
</dbReference>
<sequence>MFDCRYTVKSRTSDCELWAGHICRTISNLPSNVRVAIRITAENNGTRLGKGTDVSAEVIEEVSEPPQYIRFEWDNEYGLTLFWRHPDITNGPLQQFLITINEKEYLYNVSKEEAQYTYKLNLPEELTSQKITVEVKAKNSAGVSQPTNNSTYTPPKMPKFEEKLSIEKKTNTSIIVKIPRISNVEGDTSHMYIVITEMNRNEIINRENSHPIEHQLLKDLNISATNSWVASAFNLADSANTRGFVFQVGNDVVSHSTIDKNWKLQNNRLNAGSTYITYFVLNSTFEGFTRIRVSELTYTTLSTESRANLVLLFLIIPVILCIVCTLLIRRYRTKIVSYLSTKTGNSVATDHLPVTTNRPASSEHVYEVPLSSSSPEDTTSHLYEVPLLLLSGEDTTLTSPTTASTPLVNRNPNKSPVPVKAKNSNPIKICDLSEYTKKSIETGEFEKQHGMLQSGQTRAWTCGTQLRNKSKNRIANLIAYDHSRVKLTVINDDPFSDYINANYINGYKARKAYIATQAPTPNTVNDFWRMIWEKKVEHIIMIASLDEIEKKKIEKYWPDINETIKFDSIKVKYVSVVINANYETRHFSIRYEGEMRSIQQFHFLTWPEHGVPLYVRNISFFLKKIFSIPQGKAPLVVHCSSGVGRTGCIILCDICMRMATEKDQVDVLQYLHKLRQQRVNMVENVEQYKLIHLVLLQSLVAFDTGIVCNEATCKTIESRIAVNIEQELQYVKESAWQDAALRNPGFKFDLPIVSSKNRFNDILPDVASRICLTTYPASDPSSTYINAVSVDGFAAPAKFIVTQHPLNSTIGDFWRLINEKKVTTIVCLNVLNLKDNTTCMFYPFAGECPMKPVPYLEIKFVDKTVNEYFEVYNVTMTNLQTLEEDTHIKIIHLSNWHYSMLHPKNPVELVATYGEMMRLGRNSDTVLITCHDGAKACGLYVAMCFIIDNINMEQICDVSLAVRTIRRSRKQFVKKTEQYVFLYKCALEYIRQFETYSNFNSSHTSK</sequence>
<dbReference type="PRINTS" id="PR00700">
    <property type="entry name" value="PRTYPHPHTASE"/>
</dbReference>
<dbReference type="InterPro" id="IPR013783">
    <property type="entry name" value="Ig-like_fold"/>
</dbReference>
<evidence type="ECO:0000313" key="14">
    <source>
        <dbReference type="EMBL" id="KAK9751435.1"/>
    </source>
</evidence>
<keyword evidence="10" id="KW-0812">Transmembrane</keyword>
<protein>
    <recommendedName>
        <fullName evidence="3">protein-tyrosine-phosphatase</fullName>
        <ecNumber evidence="3">3.1.3.48</ecNumber>
    </recommendedName>
</protein>
<feature type="transmembrane region" description="Helical" evidence="10">
    <location>
        <begin position="309"/>
        <end position="328"/>
    </location>
</feature>
<dbReference type="InterPro" id="IPR003595">
    <property type="entry name" value="Tyr_Pase_cat"/>
</dbReference>
<dbReference type="SMART" id="SM00194">
    <property type="entry name" value="PTPc"/>
    <property type="match status" value="2"/>
</dbReference>
<keyword evidence="4" id="KW-0732">Signal</keyword>
<dbReference type="InterPro" id="IPR016130">
    <property type="entry name" value="Tyr_Pase_AS"/>
</dbReference>
<feature type="region of interest" description="Disordered" evidence="9">
    <location>
        <begin position="399"/>
        <end position="422"/>
    </location>
</feature>
<dbReference type="InterPro" id="IPR050348">
    <property type="entry name" value="Protein-Tyr_Phosphatase"/>
</dbReference>
<accession>A0AAW1MRJ7</accession>
<dbReference type="InterPro" id="IPR000242">
    <property type="entry name" value="PTP_cat"/>
</dbReference>
<evidence type="ECO:0000259" key="11">
    <source>
        <dbReference type="PROSITE" id="PS50055"/>
    </source>
</evidence>
<dbReference type="CDD" id="cd00047">
    <property type="entry name" value="PTPc"/>
    <property type="match status" value="2"/>
</dbReference>
<dbReference type="InterPro" id="IPR003961">
    <property type="entry name" value="FN3_dom"/>
</dbReference>
<gene>
    <name evidence="14" type="ORF">QE152_g4990</name>
</gene>
<evidence type="ECO:0000256" key="4">
    <source>
        <dbReference type="ARBA" id="ARBA00022729"/>
    </source>
</evidence>
<keyword evidence="6" id="KW-0904">Protein phosphatase</keyword>
<evidence type="ECO:0000256" key="3">
    <source>
        <dbReference type="ARBA" id="ARBA00013064"/>
    </source>
</evidence>
<dbReference type="PROSITE" id="PS50056">
    <property type="entry name" value="TYR_PHOSPHATASE_2"/>
    <property type="match status" value="2"/>
</dbReference>
<dbReference type="Proteomes" id="UP001458880">
    <property type="component" value="Unassembled WGS sequence"/>
</dbReference>
<dbReference type="InterPro" id="IPR029021">
    <property type="entry name" value="Prot-tyrosine_phosphatase-like"/>
</dbReference>
<dbReference type="AlphaFoldDB" id="A0AAW1MRJ7"/>
<organism evidence="14 15">
    <name type="scientific">Popillia japonica</name>
    <name type="common">Japanese beetle</name>
    <dbReference type="NCBI Taxonomy" id="7064"/>
    <lineage>
        <taxon>Eukaryota</taxon>
        <taxon>Metazoa</taxon>
        <taxon>Ecdysozoa</taxon>
        <taxon>Arthropoda</taxon>
        <taxon>Hexapoda</taxon>
        <taxon>Insecta</taxon>
        <taxon>Pterygota</taxon>
        <taxon>Neoptera</taxon>
        <taxon>Endopterygota</taxon>
        <taxon>Coleoptera</taxon>
        <taxon>Polyphaga</taxon>
        <taxon>Scarabaeiformia</taxon>
        <taxon>Scarabaeidae</taxon>
        <taxon>Rutelinae</taxon>
        <taxon>Popillia</taxon>
    </lineage>
</organism>
<keyword evidence="10" id="KW-1133">Transmembrane helix</keyword>
<evidence type="ECO:0000256" key="2">
    <source>
        <dbReference type="ARBA" id="ARBA00009580"/>
    </source>
</evidence>
<dbReference type="SUPFAM" id="SSF52799">
    <property type="entry name" value="(Phosphotyrosine protein) phosphatases II"/>
    <property type="match status" value="2"/>
</dbReference>
<comment type="subcellular location">
    <subcellularLocation>
        <location evidence="1">Membrane</location>
        <topology evidence="1">Single-pass membrane protein</topology>
    </subcellularLocation>
</comment>
<dbReference type="GO" id="GO:0016020">
    <property type="term" value="C:membrane"/>
    <property type="evidence" value="ECO:0007669"/>
    <property type="project" value="UniProtKB-SubCell"/>
</dbReference>
<dbReference type="PANTHER" id="PTHR19134">
    <property type="entry name" value="RECEPTOR-TYPE TYROSINE-PROTEIN PHOSPHATASE"/>
    <property type="match status" value="1"/>
</dbReference>
<keyword evidence="15" id="KW-1185">Reference proteome</keyword>
<dbReference type="PROSITE" id="PS00383">
    <property type="entry name" value="TYR_PHOSPHATASE_1"/>
    <property type="match status" value="1"/>
</dbReference>
<dbReference type="SUPFAM" id="SSF49265">
    <property type="entry name" value="Fibronectin type III"/>
    <property type="match status" value="1"/>
</dbReference>
<evidence type="ECO:0000256" key="9">
    <source>
        <dbReference type="SAM" id="MobiDB-lite"/>
    </source>
</evidence>
<dbReference type="PROSITE" id="PS50055">
    <property type="entry name" value="TYR_PHOSPHATASE_PTP"/>
    <property type="match status" value="2"/>
</dbReference>
<comment type="caution">
    <text evidence="14">The sequence shown here is derived from an EMBL/GenBank/DDBJ whole genome shotgun (WGS) entry which is preliminary data.</text>
</comment>
<comment type="catalytic activity">
    <reaction evidence="8">
        <text>O-phospho-L-tyrosyl-[protein] + H2O = L-tyrosyl-[protein] + phosphate</text>
        <dbReference type="Rhea" id="RHEA:10684"/>
        <dbReference type="Rhea" id="RHEA-COMP:10136"/>
        <dbReference type="Rhea" id="RHEA-COMP:20101"/>
        <dbReference type="ChEBI" id="CHEBI:15377"/>
        <dbReference type="ChEBI" id="CHEBI:43474"/>
        <dbReference type="ChEBI" id="CHEBI:46858"/>
        <dbReference type="ChEBI" id="CHEBI:61978"/>
        <dbReference type="EC" id="3.1.3.48"/>
    </reaction>
</comment>
<keyword evidence="5" id="KW-0378">Hydrolase</keyword>
<feature type="domain" description="Tyrosine-protein phosphatase" evidence="11">
    <location>
        <begin position="724"/>
        <end position="989"/>
    </location>
</feature>
<evidence type="ECO:0000256" key="1">
    <source>
        <dbReference type="ARBA" id="ARBA00004167"/>
    </source>
</evidence>
<feature type="domain" description="Fibronectin type-III" evidence="13">
    <location>
        <begin position="65"/>
        <end position="157"/>
    </location>
</feature>
<dbReference type="GO" id="GO:0008045">
    <property type="term" value="P:motor neuron axon guidance"/>
    <property type="evidence" value="ECO:0007669"/>
    <property type="project" value="TreeGrafter"/>
</dbReference>
<feature type="domain" description="Tyrosine specific protein phosphatases" evidence="12">
    <location>
        <begin position="619"/>
        <end position="689"/>
    </location>
</feature>
<evidence type="ECO:0000256" key="6">
    <source>
        <dbReference type="ARBA" id="ARBA00022912"/>
    </source>
</evidence>
<dbReference type="InterPro" id="IPR036116">
    <property type="entry name" value="FN3_sf"/>
</dbReference>
<dbReference type="Pfam" id="PF00102">
    <property type="entry name" value="Y_phosphatase"/>
    <property type="match status" value="2"/>
</dbReference>
<evidence type="ECO:0000259" key="12">
    <source>
        <dbReference type="PROSITE" id="PS50056"/>
    </source>
</evidence>
<evidence type="ECO:0000256" key="10">
    <source>
        <dbReference type="SAM" id="Phobius"/>
    </source>
</evidence>
<feature type="domain" description="Tyrosine-protein phosphatase" evidence="11">
    <location>
        <begin position="445"/>
        <end position="698"/>
    </location>
</feature>
<dbReference type="EMBL" id="JASPKY010000028">
    <property type="protein sequence ID" value="KAK9751435.1"/>
    <property type="molecule type" value="Genomic_DNA"/>
</dbReference>
<evidence type="ECO:0000256" key="5">
    <source>
        <dbReference type="ARBA" id="ARBA00022801"/>
    </source>
</evidence>
<dbReference type="InterPro" id="IPR000387">
    <property type="entry name" value="Tyr_Pase_dom"/>
</dbReference>
<dbReference type="PANTHER" id="PTHR19134:SF562">
    <property type="entry name" value="PROTEIN-TYROSINE-PHOSPHATASE"/>
    <property type="match status" value="1"/>
</dbReference>
<comment type="similarity">
    <text evidence="2">Belongs to the protein-tyrosine phosphatase family.</text>
</comment>
<dbReference type="GO" id="GO:0004725">
    <property type="term" value="F:protein tyrosine phosphatase activity"/>
    <property type="evidence" value="ECO:0007669"/>
    <property type="project" value="UniProtKB-EC"/>
</dbReference>
<keyword evidence="7 10" id="KW-0472">Membrane</keyword>
<dbReference type="FunFam" id="3.90.190.10:FF:000102">
    <property type="entry name" value="Receptor-type tyrosine-protein phosphatase"/>
    <property type="match status" value="2"/>
</dbReference>
<evidence type="ECO:0000256" key="7">
    <source>
        <dbReference type="ARBA" id="ARBA00023136"/>
    </source>
</evidence>
<feature type="domain" description="Tyrosine specific protein phosphatases" evidence="12">
    <location>
        <begin position="904"/>
        <end position="980"/>
    </location>
</feature>
<dbReference type="SMART" id="SM00404">
    <property type="entry name" value="PTPc_motif"/>
    <property type="match status" value="2"/>
</dbReference>
<reference evidence="14 15" key="1">
    <citation type="journal article" date="2024" name="BMC Genomics">
        <title>De novo assembly and annotation of Popillia japonica's genome with initial clues to its potential as an invasive pest.</title>
        <authorList>
            <person name="Cucini C."/>
            <person name="Boschi S."/>
            <person name="Funari R."/>
            <person name="Cardaioli E."/>
            <person name="Iannotti N."/>
            <person name="Marturano G."/>
            <person name="Paoli F."/>
            <person name="Bruttini M."/>
            <person name="Carapelli A."/>
            <person name="Frati F."/>
            <person name="Nardi F."/>
        </authorList>
    </citation>
    <scope>NUCLEOTIDE SEQUENCE [LARGE SCALE GENOMIC DNA]</scope>
    <source>
        <strain evidence="14">DMR45628</strain>
    </source>
</reference>
<evidence type="ECO:0000256" key="8">
    <source>
        <dbReference type="ARBA" id="ARBA00051722"/>
    </source>
</evidence>